<dbReference type="AlphaFoldDB" id="A0A370TSQ9"/>
<proteinExistence type="predicted"/>
<keyword evidence="2" id="KW-1185">Reference proteome</keyword>
<organism evidence="1 2">
    <name type="scientific">Venustampulla echinocandica</name>
    <dbReference type="NCBI Taxonomy" id="2656787"/>
    <lineage>
        <taxon>Eukaryota</taxon>
        <taxon>Fungi</taxon>
        <taxon>Dikarya</taxon>
        <taxon>Ascomycota</taxon>
        <taxon>Pezizomycotina</taxon>
        <taxon>Leotiomycetes</taxon>
        <taxon>Helotiales</taxon>
        <taxon>Pleuroascaceae</taxon>
        <taxon>Venustampulla</taxon>
    </lineage>
</organism>
<dbReference type="PANTHER" id="PTHR34144:SF7">
    <property type="entry name" value="EXPORT PROTEIN (CAP59), PUTATIVE (AFU_ORTHOLOGUE AFUA_7G05020)-RELATED"/>
    <property type="match status" value="1"/>
</dbReference>
<comment type="caution">
    <text evidence="1">The sequence shown here is derived from an EMBL/GenBank/DDBJ whole genome shotgun (WGS) entry which is preliminary data.</text>
</comment>
<dbReference type="InterPro" id="IPR021047">
    <property type="entry name" value="Mannosyltransferase_CMT1"/>
</dbReference>
<reference evidence="1 2" key="1">
    <citation type="journal article" date="2018" name="IMA Fungus">
        <title>IMA Genome-F 9: Draft genome sequence of Annulohypoxylon stygium, Aspergillus mulundensis, Berkeleyomyces basicola (syn. Thielaviopsis basicola), Ceratocystis smalleyi, two Cercospora beticola strains, Coleophoma cylindrospora, Fusarium fracticaudum, Phialophora cf. hyalina, and Morchella septimelata.</title>
        <authorList>
            <person name="Wingfield B.D."/>
            <person name="Bills G.F."/>
            <person name="Dong Y."/>
            <person name="Huang W."/>
            <person name="Nel W.J."/>
            <person name="Swalarsk-Parry B.S."/>
            <person name="Vaghefi N."/>
            <person name="Wilken P.M."/>
            <person name="An Z."/>
            <person name="de Beer Z.W."/>
            <person name="De Vos L."/>
            <person name="Chen L."/>
            <person name="Duong T.A."/>
            <person name="Gao Y."/>
            <person name="Hammerbacher A."/>
            <person name="Kikkert J.R."/>
            <person name="Li Y."/>
            <person name="Li H."/>
            <person name="Li K."/>
            <person name="Li Q."/>
            <person name="Liu X."/>
            <person name="Ma X."/>
            <person name="Naidoo K."/>
            <person name="Pethybridge S.J."/>
            <person name="Sun J."/>
            <person name="Steenkamp E.T."/>
            <person name="van der Nest M.A."/>
            <person name="van Wyk S."/>
            <person name="Wingfield M.J."/>
            <person name="Xiong C."/>
            <person name="Yue Q."/>
            <person name="Zhang X."/>
        </authorList>
    </citation>
    <scope>NUCLEOTIDE SEQUENCE [LARGE SCALE GENOMIC DNA]</scope>
    <source>
        <strain evidence="1 2">BP 5553</strain>
    </source>
</reference>
<dbReference type="Pfam" id="PF11735">
    <property type="entry name" value="CAP59_mtransfer"/>
    <property type="match status" value="1"/>
</dbReference>
<accession>A0A370TSQ9</accession>
<dbReference type="GeneID" id="43595764"/>
<evidence type="ECO:0000313" key="1">
    <source>
        <dbReference type="EMBL" id="RDL38575.1"/>
    </source>
</evidence>
<evidence type="ECO:0008006" key="3">
    <source>
        <dbReference type="Google" id="ProtNLM"/>
    </source>
</evidence>
<evidence type="ECO:0000313" key="2">
    <source>
        <dbReference type="Proteomes" id="UP000254866"/>
    </source>
</evidence>
<dbReference type="OrthoDB" id="262547at2759"/>
<dbReference type="PANTHER" id="PTHR34144">
    <property type="entry name" value="CHROMOSOME 8, WHOLE GENOME SHOTGUN SEQUENCE"/>
    <property type="match status" value="1"/>
</dbReference>
<protein>
    <recommendedName>
        <fullName evidence="3">Glycosyltransferase family 69 protein</fullName>
    </recommendedName>
</protein>
<name>A0A370TSQ9_9HELO</name>
<dbReference type="EMBL" id="NPIC01000002">
    <property type="protein sequence ID" value="RDL38575.1"/>
    <property type="molecule type" value="Genomic_DNA"/>
</dbReference>
<dbReference type="STRING" id="2656787.A0A370TSQ9"/>
<dbReference type="RefSeq" id="XP_031871231.1">
    <property type="nucleotide sequence ID" value="XM_032011538.1"/>
</dbReference>
<sequence length="461" mass="52021">MLIRSFRRSILRNRFRSILLAGVVFLLLDALIISGSHPRPSRTSTLSPALAREKIFIVSIQRSSEYMLRLYWNAALLSLVSFLGPENVFVSIVESGSRDDTKGALLDLESELTKLGVESKVVLGEDVYAQMAGLLDVPKDEDKKGWIYTGLGEEGWQKRRIPHLAELRNTAMEPLLALNDDSKRTYDKILWINDVVFTNEDIATLLSTREGNYAAACSLDFSSSADSYYDTFALRDFFGLKTGTASFPYFTTRVSREALLSLQPVPVKSCWNGIAAFDASPFYSLPSSEVSSSESQHQTTRLQFRGIPDSLAASHVEGSECCLIHADNYRLRAEKGVWLNPNVRVTFNASTYPLVNPQGPLPASITSDEELMAHVASRRAKEGRDSMLWPSPREMWRGRWKNRAARWWVGLSFWSENMVVRRRVESWIAKGKRSGEIREELGIECLVNEMQVLLQNGWLHV</sequence>
<dbReference type="Proteomes" id="UP000254866">
    <property type="component" value="Unassembled WGS sequence"/>
</dbReference>
<gene>
    <name evidence="1" type="ORF">BP5553_02915</name>
</gene>